<comment type="caution">
    <text evidence="1">The sequence shown here is derived from an EMBL/GenBank/DDBJ whole genome shotgun (WGS) entry which is preliminary data.</text>
</comment>
<sequence>MKIIDLEVNNYENEDRIRNDKKKRIDNRIFKNRATQIKNGAIPVKSIEKGVEANKLKDARVDINTNEYKAFVYQHKSENEGNINEIGVKTNELKVFDNYHESLDIEEAEITHDVNGSKHEEDFRKSADEN</sequence>
<dbReference type="Proteomes" id="UP000789920">
    <property type="component" value="Unassembled WGS sequence"/>
</dbReference>
<protein>
    <submittedName>
        <fullName evidence="1">15445_t:CDS:1</fullName>
    </submittedName>
</protein>
<proteinExistence type="predicted"/>
<gene>
    <name evidence="1" type="ORF">RPERSI_LOCUS20683</name>
</gene>
<dbReference type="EMBL" id="CAJVQC010058965">
    <property type="protein sequence ID" value="CAG8799259.1"/>
    <property type="molecule type" value="Genomic_DNA"/>
</dbReference>
<name>A0ACA9RNP1_9GLOM</name>
<keyword evidence="2" id="KW-1185">Reference proteome</keyword>
<organism evidence="1 2">
    <name type="scientific">Racocetra persica</name>
    <dbReference type="NCBI Taxonomy" id="160502"/>
    <lineage>
        <taxon>Eukaryota</taxon>
        <taxon>Fungi</taxon>
        <taxon>Fungi incertae sedis</taxon>
        <taxon>Mucoromycota</taxon>
        <taxon>Glomeromycotina</taxon>
        <taxon>Glomeromycetes</taxon>
        <taxon>Diversisporales</taxon>
        <taxon>Gigasporaceae</taxon>
        <taxon>Racocetra</taxon>
    </lineage>
</organism>
<feature type="non-terminal residue" evidence="1">
    <location>
        <position position="130"/>
    </location>
</feature>
<evidence type="ECO:0000313" key="1">
    <source>
        <dbReference type="EMBL" id="CAG8799259.1"/>
    </source>
</evidence>
<reference evidence="1" key="1">
    <citation type="submission" date="2021-06" db="EMBL/GenBank/DDBJ databases">
        <authorList>
            <person name="Kallberg Y."/>
            <person name="Tangrot J."/>
            <person name="Rosling A."/>
        </authorList>
    </citation>
    <scope>NUCLEOTIDE SEQUENCE</scope>
    <source>
        <strain evidence="1">MA461A</strain>
    </source>
</reference>
<evidence type="ECO:0000313" key="2">
    <source>
        <dbReference type="Proteomes" id="UP000789920"/>
    </source>
</evidence>
<accession>A0ACA9RNP1</accession>